<proteinExistence type="inferred from homology"/>
<reference evidence="3" key="1">
    <citation type="submission" date="2014-07" db="EMBL/GenBank/DDBJ databases">
        <authorList>
            <person name="Martin A.A"/>
            <person name="De Silva N."/>
        </authorList>
    </citation>
    <scope>NUCLEOTIDE SEQUENCE</scope>
</reference>
<protein>
    <submittedName>
        <fullName evidence="4">Ubiquitin carboxyl-terminal hydrolase 36 (inferred by orthology to a D. melanogaster protein)</fullName>
    </submittedName>
</protein>
<dbReference type="Pfam" id="PF00443">
    <property type="entry name" value="UCH"/>
    <property type="match status" value="1"/>
</dbReference>
<evidence type="ECO:0000313" key="4">
    <source>
        <dbReference type="WBParaSite" id="SVE_1028700.1"/>
    </source>
</evidence>
<dbReference type="GO" id="GO:0005634">
    <property type="term" value="C:nucleus"/>
    <property type="evidence" value="ECO:0007669"/>
    <property type="project" value="TreeGrafter"/>
</dbReference>
<evidence type="ECO:0000256" key="1">
    <source>
        <dbReference type="ARBA" id="ARBA00009085"/>
    </source>
</evidence>
<dbReference type="InterPro" id="IPR050164">
    <property type="entry name" value="Peptidase_C19"/>
</dbReference>
<dbReference type="CDD" id="cd02257">
    <property type="entry name" value="Peptidase_C19"/>
    <property type="match status" value="1"/>
</dbReference>
<dbReference type="PROSITE" id="PS00973">
    <property type="entry name" value="USP_2"/>
    <property type="match status" value="1"/>
</dbReference>
<dbReference type="InterPro" id="IPR018200">
    <property type="entry name" value="USP_CS"/>
</dbReference>
<dbReference type="GO" id="GO:0004843">
    <property type="term" value="F:cysteine-type deubiquitinase activity"/>
    <property type="evidence" value="ECO:0007669"/>
    <property type="project" value="InterPro"/>
</dbReference>
<dbReference type="STRING" id="75913.A0A0K0FMQ9"/>
<evidence type="ECO:0000259" key="2">
    <source>
        <dbReference type="PROSITE" id="PS50235"/>
    </source>
</evidence>
<dbReference type="InterPro" id="IPR038765">
    <property type="entry name" value="Papain-like_cys_pep_sf"/>
</dbReference>
<name>A0A0K0FMQ9_STRVS</name>
<dbReference type="SUPFAM" id="SSF54001">
    <property type="entry name" value="Cysteine proteinases"/>
    <property type="match status" value="1"/>
</dbReference>
<dbReference type="InterPro" id="IPR028889">
    <property type="entry name" value="USP"/>
</dbReference>
<evidence type="ECO:0000313" key="3">
    <source>
        <dbReference type="Proteomes" id="UP000035680"/>
    </source>
</evidence>
<sequence>MTTDSSSYLNAEAMDIDSTACNEAMDCEPVQNVPTGELVKYKVISRKWWNNYLFIRQSGSQNHDAVALWNINIGKEGFDYVILPTYIVDELIKLYGKQDGCDFDEHCITEQCQKNFKTSLFPTKKKIRDNNSLHKQLYRHPAALVNFGNACYVNCALQLLYSIPQLKPSLEKELGYTDFESMRNDKELDEKLLSKTIYDYSLLFEEGIIKDTPVKTKELKQVIDKATEMYICGGQHDLEEFLNWIIDKMDEECSHDNGKELKKLFDSQSTMRLRCPNCQNIKDVIQPFKVLRLSLDSSKEYDSLTNLLENFSKTIILDETDKWKCDKCEEKVCAEMTTTFRHLSDVLIISIKRYIQTLSERNKLFTKIKYPIDELVIDEIDEFGNVTPVKYQLQALAKHKGNSITSGHYTALVKYDNTFWYCNDEDIYLDQMTNNVSKNAYIFVYVKASENVKN</sequence>
<dbReference type="InterPro" id="IPR001394">
    <property type="entry name" value="Peptidase_C19_UCH"/>
</dbReference>
<dbReference type="PROSITE" id="PS50235">
    <property type="entry name" value="USP_3"/>
    <property type="match status" value="1"/>
</dbReference>
<dbReference type="PANTHER" id="PTHR24006">
    <property type="entry name" value="UBIQUITIN CARBOXYL-TERMINAL HYDROLASE"/>
    <property type="match status" value="1"/>
</dbReference>
<dbReference type="WBParaSite" id="SVE_1028700.1">
    <property type="protein sequence ID" value="SVE_1028700.1"/>
    <property type="gene ID" value="SVE_1028700"/>
</dbReference>
<organism evidence="3 4">
    <name type="scientific">Strongyloides venezuelensis</name>
    <name type="common">Threadworm</name>
    <dbReference type="NCBI Taxonomy" id="75913"/>
    <lineage>
        <taxon>Eukaryota</taxon>
        <taxon>Metazoa</taxon>
        <taxon>Ecdysozoa</taxon>
        <taxon>Nematoda</taxon>
        <taxon>Chromadorea</taxon>
        <taxon>Rhabditida</taxon>
        <taxon>Tylenchina</taxon>
        <taxon>Panagrolaimomorpha</taxon>
        <taxon>Strongyloidoidea</taxon>
        <taxon>Strongyloididae</taxon>
        <taxon>Strongyloides</taxon>
    </lineage>
</organism>
<dbReference type="Proteomes" id="UP000035680">
    <property type="component" value="Unassembled WGS sequence"/>
</dbReference>
<accession>A0A0K0FMQ9</accession>
<keyword evidence="3" id="KW-1185">Reference proteome</keyword>
<dbReference type="GO" id="GO:0005829">
    <property type="term" value="C:cytosol"/>
    <property type="evidence" value="ECO:0007669"/>
    <property type="project" value="TreeGrafter"/>
</dbReference>
<dbReference type="GO" id="GO:0016579">
    <property type="term" value="P:protein deubiquitination"/>
    <property type="evidence" value="ECO:0007669"/>
    <property type="project" value="InterPro"/>
</dbReference>
<dbReference type="Gene3D" id="3.90.70.10">
    <property type="entry name" value="Cysteine proteinases"/>
    <property type="match status" value="1"/>
</dbReference>
<dbReference type="AlphaFoldDB" id="A0A0K0FMQ9"/>
<reference evidence="4" key="2">
    <citation type="submission" date="2015-08" db="UniProtKB">
        <authorList>
            <consortium name="WormBaseParasite"/>
        </authorList>
    </citation>
    <scope>IDENTIFICATION</scope>
</reference>
<feature type="domain" description="USP" evidence="2">
    <location>
        <begin position="142"/>
        <end position="448"/>
    </location>
</feature>
<comment type="similarity">
    <text evidence="1">Belongs to the peptidase C19 family.</text>
</comment>